<evidence type="ECO:0008006" key="3">
    <source>
        <dbReference type="Google" id="ProtNLM"/>
    </source>
</evidence>
<reference evidence="1" key="2">
    <citation type="journal article" date="2021" name="Microbiome">
        <title>Successional dynamics and alternative stable states in a saline activated sludge microbial community over 9 years.</title>
        <authorList>
            <person name="Wang Y."/>
            <person name="Ye J."/>
            <person name="Ju F."/>
            <person name="Liu L."/>
            <person name="Boyd J.A."/>
            <person name="Deng Y."/>
            <person name="Parks D.H."/>
            <person name="Jiang X."/>
            <person name="Yin X."/>
            <person name="Woodcroft B.J."/>
            <person name="Tyson G.W."/>
            <person name="Hugenholtz P."/>
            <person name="Polz M.F."/>
            <person name="Zhang T."/>
        </authorList>
    </citation>
    <scope>NUCLEOTIDE SEQUENCE</scope>
    <source>
        <strain evidence="1">HKST-UBA14</strain>
    </source>
</reference>
<dbReference type="InterPro" id="IPR023393">
    <property type="entry name" value="START-like_dom_sf"/>
</dbReference>
<proteinExistence type="predicted"/>
<dbReference type="AlphaFoldDB" id="A0A955L514"/>
<accession>A0A955L514</accession>
<protein>
    <recommendedName>
        <fullName evidence="3">SRPBCC domain-containing protein</fullName>
    </recommendedName>
</protein>
<dbReference type="Gene3D" id="3.30.530.20">
    <property type="match status" value="1"/>
</dbReference>
<name>A0A955L514_9BACT</name>
<gene>
    <name evidence="1" type="ORF">KC909_00460</name>
</gene>
<sequence>MKEISFSITISATPERVWKILWQDNTFRDWAGLIDPGTYMVGEMKEGNIIQFISSENGYGVTSKVDKLVANEFLLLSHKSDTKNNGTQEREEQWSGGKESYLLTQDGGKVILTVKFDVPEELEEMFTQLYPAALERIRTLSENISA</sequence>
<dbReference type="Proteomes" id="UP000783287">
    <property type="component" value="Unassembled WGS sequence"/>
</dbReference>
<dbReference type="EMBL" id="JAGQLK010000006">
    <property type="protein sequence ID" value="MCA9382816.1"/>
    <property type="molecule type" value="Genomic_DNA"/>
</dbReference>
<reference evidence="1" key="1">
    <citation type="submission" date="2020-04" db="EMBL/GenBank/DDBJ databases">
        <authorList>
            <person name="Zhang T."/>
        </authorList>
    </citation>
    <scope>NUCLEOTIDE SEQUENCE</scope>
    <source>
        <strain evidence="1">HKST-UBA14</strain>
    </source>
</reference>
<organism evidence="1 2">
    <name type="scientific">Candidatus Dojkabacteria bacterium</name>
    <dbReference type="NCBI Taxonomy" id="2099670"/>
    <lineage>
        <taxon>Bacteria</taxon>
        <taxon>Candidatus Dojkabacteria</taxon>
    </lineage>
</organism>
<evidence type="ECO:0000313" key="1">
    <source>
        <dbReference type="EMBL" id="MCA9382816.1"/>
    </source>
</evidence>
<evidence type="ECO:0000313" key="2">
    <source>
        <dbReference type="Proteomes" id="UP000783287"/>
    </source>
</evidence>
<dbReference type="SUPFAM" id="SSF55961">
    <property type="entry name" value="Bet v1-like"/>
    <property type="match status" value="1"/>
</dbReference>
<comment type="caution">
    <text evidence="1">The sequence shown here is derived from an EMBL/GenBank/DDBJ whole genome shotgun (WGS) entry which is preliminary data.</text>
</comment>